<organism evidence="1">
    <name type="scientific">Podoviridae sp. ct2iq11</name>
    <dbReference type="NCBI Taxonomy" id="2827720"/>
    <lineage>
        <taxon>Viruses</taxon>
        <taxon>Duplodnaviria</taxon>
        <taxon>Heunggongvirae</taxon>
        <taxon>Uroviricota</taxon>
        <taxon>Caudoviricetes</taxon>
    </lineage>
</organism>
<sequence length="37" mass="3912">MDGPLASLAGVDLIYVRTHLGPPTHIGQAPRICPEKS</sequence>
<proteinExistence type="predicted"/>
<protein>
    <submittedName>
        <fullName evidence="1">Uncharacterized protein</fullName>
    </submittedName>
</protein>
<accession>A0A8S5TPK7</accession>
<evidence type="ECO:0000313" key="1">
    <source>
        <dbReference type="EMBL" id="DAF65051.1"/>
    </source>
</evidence>
<name>A0A8S5TPK7_9CAUD</name>
<reference evidence="1" key="1">
    <citation type="journal article" date="2021" name="Proc. Natl. Acad. Sci. U.S.A.">
        <title>A Catalog of Tens of Thousands of Viruses from Human Metagenomes Reveals Hidden Associations with Chronic Diseases.</title>
        <authorList>
            <person name="Tisza M.J."/>
            <person name="Buck C.B."/>
        </authorList>
    </citation>
    <scope>NUCLEOTIDE SEQUENCE</scope>
    <source>
        <strain evidence="1">Ct2iq11</strain>
    </source>
</reference>
<dbReference type="EMBL" id="BK032872">
    <property type="protein sequence ID" value="DAF65051.1"/>
    <property type="molecule type" value="Genomic_DNA"/>
</dbReference>